<feature type="compositionally biased region" description="Basic residues" evidence="1">
    <location>
        <begin position="156"/>
        <end position="169"/>
    </location>
</feature>
<evidence type="ECO:0000256" key="1">
    <source>
        <dbReference type="SAM" id="MobiDB-lite"/>
    </source>
</evidence>
<dbReference type="AlphaFoldDB" id="A0A1D6IHA4"/>
<gene>
    <name evidence="2" type="ORF">ZEAMMB73_Zm00001d021851</name>
</gene>
<dbReference type="EMBL" id="CM007650">
    <property type="protein sequence ID" value="ONM58882.1"/>
    <property type="molecule type" value="Genomic_DNA"/>
</dbReference>
<organism evidence="2">
    <name type="scientific">Zea mays</name>
    <name type="common">Maize</name>
    <dbReference type="NCBI Taxonomy" id="4577"/>
    <lineage>
        <taxon>Eukaryota</taxon>
        <taxon>Viridiplantae</taxon>
        <taxon>Streptophyta</taxon>
        <taxon>Embryophyta</taxon>
        <taxon>Tracheophyta</taxon>
        <taxon>Spermatophyta</taxon>
        <taxon>Magnoliopsida</taxon>
        <taxon>Liliopsida</taxon>
        <taxon>Poales</taxon>
        <taxon>Poaceae</taxon>
        <taxon>PACMAD clade</taxon>
        <taxon>Panicoideae</taxon>
        <taxon>Andropogonodae</taxon>
        <taxon>Andropogoneae</taxon>
        <taxon>Tripsacinae</taxon>
        <taxon>Zea</taxon>
    </lineage>
</organism>
<dbReference type="PaxDb" id="4577-GRMZM5G841684_P01"/>
<sequence length="240" mass="25730">MMTPVRTSSASRFGVVGFLLLRLCLASASLRLFAYLDRVPCPCALHFLVTSIPLETKLVVDGGGGGGTGRGARSSVIGLGPKCNVDVKIGPKTTRVSFNCCANCCCVVYLHAEQSEAKNGADHGGEHLAMNGGASLDGTDHGSEHSATSGGSVHGGWRRRGARCRRRRVKVDGGSQTRRVNPKPRLDELWKVWAVVGPDQQARIALKLLADAPTRPIVSSRHIWRDCFVTAFAREITQPT</sequence>
<accession>A0A1D6IHA4</accession>
<dbReference type="InParanoid" id="A0A1D6IHA4"/>
<proteinExistence type="predicted"/>
<feature type="region of interest" description="Disordered" evidence="1">
    <location>
        <begin position="120"/>
        <end position="181"/>
    </location>
</feature>
<name>A0A1D6IHA4_MAIZE</name>
<evidence type="ECO:0000313" key="2">
    <source>
        <dbReference type="EMBL" id="ONM58882.1"/>
    </source>
</evidence>
<reference evidence="2" key="1">
    <citation type="submission" date="2015-12" db="EMBL/GenBank/DDBJ databases">
        <title>Update maize B73 reference genome by single molecule sequencing technologies.</title>
        <authorList>
            <consortium name="Maize Genome Sequencing Project"/>
            <person name="Ware D."/>
        </authorList>
    </citation>
    <scope>NUCLEOTIDE SEQUENCE [LARGE SCALE GENOMIC DNA]</scope>
    <source>
        <tissue evidence="2">Seedling</tissue>
    </source>
</reference>
<protein>
    <submittedName>
        <fullName evidence="2">Uncharacterized protein</fullName>
    </submittedName>
</protein>